<feature type="active site" description="Charge relay system" evidence="27">
    <location>
        <position position="285"/>
    </location>
</feature>
<dbReference type="Pfam" id="PF23001">
    <property type="entry name" value="MBTP1_N"/>
    <property type="match status" value="1"/>
</dbReference>
<keyword evidence="7 27" id="KW-0645">Protease</keyword>
<evidence type="ECO:0000256" key="19">
    <source>
        <dbReference type="ARBA" id="ARBA00023145"/>
    </source>
</evidence>
<evidence type="ECO:0000256" key="20">
    <source>
        <dbReference type="ARBA" id="ARBA00023166"/>
    </source>
</evidence>
<dbReference type="InterPro" id="IPR055143">
    <property type="entry name" value="MBTP1_N"/>
</dbReference>
<proteinExistence type="inferred from homology"/>
<dbReference type="GO" id="GO:0005789">
    <property type="term" value="C:endoplasmic reticulum membrane"/>
    <property type="evidence" value="ECO:0007669"/>
    <property type="project" value="UniProtKB-SubCell"/>
</dbReference>
<keyword evidence="9 29" id="KW-0732">Signal</keyword>
<evidence type="ECO:0000256" key="15">
    <source>
        <dbReference type="ARBA" id="ARBA00022989"/>
    </source>
</evidence>
<dbReference type="GO" id="GO:0004252">
    <property type="term" value="F:serine-type endopeptidase activity"/>
    <property type="evidence" value="ECO:0007669"/>
    <property type="project" value="UniProtKB-UniRule"/>
</dbReference>
<dbReference type="EMBL" id="OU895878">
    <property type="protein sequence ID" value="CAG9804735.1"/>
    <property type="molecule type" value="Genomic_DNA"/>
</dbReference>
<evidence type="ECO:0000256" key="9">
    <source>
        <dbReference type="ARBA" id="ARBA00022729"/>
    </source>
</evidence>
<protein>
    <recommendedName>
        <fullName evidence="25">Membrane-bound transcription factor site-1 protease</fullName>
        <ecNumber evidence="24">3.4.21.112</ecNumber>
    </recommendedName>
    <alternativeName>
        <fullName evidence="26">Endopeptidase S1P</fullName>
    </alternativeName>
</protein>
<evidence type="ECO:0000313" key="35">
    <source>
        <dbReference type="Proteomes" id="UP001153620"/>
    </source>
</evidence>
<keyword evidence="20" id="KW-1207">Sterol metabolism</keyword>
<accession>A0A9N9RX41</accession>
<dbReference type="PRINTS" id="PR00723">
    <property type="entry name" value="SUBTILISIN"/>
</dbReference>
<dbReference type="InterPro" id="IPR057032">
    <property type="entry name" value="MBTPS1_4th"/>
</dbReference>
<dbReference type="Pfam" id="PF23090">
    <property type="entry name" value="MBTPS1_4th"/>
    <property type="match status" value="1"/>
</dbReference>
<evidence type="ECO:0000256" key="4">
    <source>
        <dbReference type="ARBA" id="ARBA00011073"/>
    </source>
</evidence>
<evidence type="ECO:0000259" key="32">
    <source>
        <dbReference type="Pfam" id="PF23090"/>
    </source>
</evidence>
<sequence>MTKRKSFIIFFIFIAINLLNCDKSLQQDDEEELISANSTKHDQRIVVEFTTSIVQHEYIIHFKHYYKKDTRRNFISSALDNPEIKNWTIVQRQNPASDYPSDFDVIDLYEKTPLTGLELLKNHPLIRSVTPQRLVHRTLKFVDTEQEYPTNEVVKEKKTEEEDDIINYISKHLKLDPKTINNDCCVPEFQNFRRGLSSSTDTTQQQQSLVGNSNAHSNRRLLRAVPRQITSTLKADVLWTMGITGKGVNVAVFDTGLSKSHPHFKKIKERTNWTNEKSLNDGISHGTFVSGIIGSSKECLGFAPDADLHIYRVFTSNQVSYTSWFLDAFNYAILKKINVINLSIGGPDFMDRPFVDKVQELSANKVIMVSAIGNDGPLYGTLNNPGDQLDVIGVGGMNFEEKIAKFSSRGMTTWELPLGYGRLKPDIVTYGAQVKGSNLKGGCRSLSGTSVASPVVAGAVTLIISGALKRMDYINPSSVKQALIEGATRLNDNNMFEQGHGKLNILKSIKILSEYQPRITLSPTHLDMTDDYMFPYSSQPIYYTMQPIIVNVTILNGISVTGHITEAQWYPYMNENGNMLNVSISYSEILWPWSGWMSIHIVVNEYGQHFEAQALGHVSVTVETPSPKDSSEKINSTVTFSIRCKIIPKPPKQKRILWDQYHNLRYPPGYLPRDSLKIKQDPLDWRGDHIHTNFKDMYTHLRSSGYYIEVLGEPFTCFNASNYGTLLMVDPEEEYFEAEIEKLYDDVMNKNLSVIIFADWYNTTVMKHMKFYDQNTRQWWVPDTGGANIPALNELLNVFGIEFGDKVLEGYFKMGEHHDMYYASGTSIVKFPKTNQTVLIERDLVDQGSEILKHPQNGSQQKDLPEIDLKNVRLKYKEVILGMLQTIAASNGKKGGRIAVYGDSNCLDSTHMEKACFWLLDALLEYSMTSHISGLLKSMNRVQYIDFSDKTKPQRLLHNNLHSYSKILSPNDRDLKRPVQKCQKIMWEFPYYLNITRSYINEADRIESNMI</sequence>
<name>A0A9N9RX41_9DIPT</name>
<keyword evidence="11" id="KW-0068">Autocatalytic cleavage</keyword>
<keyword evidence="21" id="KW-0325">Glycoprotein</keyword>
<evidence type="ECO:0000256" key="3">
    <source>
        <dbReference type="ARBA" id="ARBA00004194"/>
    </source>
</evidence>
<dbReference type="InterPro" id="IPR036852">
    <property type="entry name" value="Peptidase_S8/S53_dom_sf"/>
</dbReference>
<feature type="active site" description="Charge relay system" evidence="27">
    <location>
        <position position="254"/>
    </location>
</feature>
<evidence type="ECO:0000256" key="17">
    <source>
        <dbReference type="ARBA" id="ARBA00023098"/>
    </source>
</evidence>
<dbReference type="InterPro" id="IPR050131">
    <property type="entry name" value="Peptidase_S8_subtilisin-like"/>
</dbReference>
<evidence type="ECO:0000256" key="26">
    <source>
        <dbReference type="ARBA" id="ARBA00081324"/>
    </source>
</evidence>
<keyword evidence="18" id="KW-0472">Membrane</keyword>
<evidence type="ECO:0000256" key="16">
    <source>
        <dbReference type="ARBA" id="ARBA00023034"/>
    </source>
</evidence>
<evidence type="ECO:0000256" key="18">
    <source>
        <dbReference type="ARBA" id="ARBA00023136"/>
    </source>
</evidence>
<evidence type="ECO:0000256" key="2">
    <source>
        <dbReference type="ARBA" id="ARBA00004115"/>
    </source>
</evidence>
<dbReference type="InterPro" id="IPR000209">
    <property type="entry name" value="Peptidase_S8/S53_dom"/>
</dbReference>
<comment type="catalytic activity">
    <reaction evidence="23">
        <text>Processes precursors containing basic and hydrophobic/aliphatic residues at P4 and P2, respectively, with a relatively relaxed acceptance of amino acids at P1 and P3.</text>
        <dbReference type="EC" id="3.4.21.112"/>
    </reaction>
</comment>
<evidence type="ECO:0000259" key="33">
    <source>
        <dbReference type="Pfam" id="PF23094"/>
    </source>
</evidence>
<dbReference type="SUPFAM" id="SSF52743">
    <property type="entry name" value="Subtilisin-like"/>
    <property type="match status" value="1"/>
</dbReference>
<dbReference type="GO" id="GO:0006508">
    <property type="term" value="P:proteolysis"/>
    <property type="evidence" value="ECO:0007669"/>
    <property type="project" value="UniProtKB-KW"/>
</dbReference>
<keyword evidence="8" id="KW-0812">Transmembrane</keyword>
<dbReference type="InterPro" id="IPR022398">
    <property type="entry name" value="Peptidase_S8_His-AS"/>
</dbReference>
<dbReference type="EC" id="3.4.21.112" evidence="24"/>
<comment type="similarity">
    <text evidence="4 27">Belongs to the peptidase S8 family.</text>
</comment>
<feature type="domain" description="MBTPS1 fourth" evidence="32">
    <location>
        <begin position="650"/>
        <end position="936"/>
    </location>
</feature>
<dbReference type="GO" id="GO:0000139">
    <property type="term" value="C:Golgi membrane"/>
    <property type="evidence" value="ECO:0007669"/>
    <property type="project" value="UniProtKB-SubCell"/>
</dbReference>
<dbReference type="GO" id="GO:0008203">
    <property type="term" value="P:cholesterol metabolic process"/>
    <property type="evidence" value="ECO:0007669"/>
    <property type="project" value="UniProtKB-KW"/>
</dbReference>
<evidence type="ECO:0000256" key="11">
    <source>
        <dbReference type="ARBA" id="ARBA00022813"/>
    </source>
</evidence>
<feature type="domain" description="MBTPS1 third" evidence="33">
    <location>
        <begin position="522"/>
        <end position="649"/>
    </location>
</feature>
<evidence type="ECO:0000256" key="24">
    <source>
        <dbReference type="ARBA" id="ARBA00066596"/>
    </source>
</evidence>
<evidence type="ECO:0000256" key="5">
    <source>
        <dbReference type="ARBA" id="ARBA00022548"/>
    </source>
</evidence>
<dbReference type="InterPro" id="IPR023828">
    <property type="entry name" value="Peptidase_S8_Ser-AS"/>
</dbReference>
<evidence type="ECO:0000256" key="25">
    <source>
        <dbReference type="ARBA" id="ARBA00067283"/>
    </source>
</evidence>
<dbReference type="Gene3D" id="3.40.50.200">
    <property type="entry name" value="Peptidase S8/S53 domain"/>
    <property type="match status" value="1"/>
</dbReference>
<dbReference type="OrthoDB" id="1740355at2759"/>
<comment type="subcellular location">
    <subcellularLocation>
        <location evidence="2">Endoplasmic reticulum membrane</location>
        <topology evidence="2">Single-pass type I membrane protein</topology>
    </subcellularLocation>
    <subcellularLocation>
        <location evidence="3">Golgi apparatus membrane</location>
        <topology evidence="3">Single-pass membrane protein</topology>
    </subcellularLocation>
</comment>
<keyword evidence="12" id="KW-0256">Endoplasmic reticulum</keyword>
<dbReference type="PANTHER" id="PTHR43806">
    <property type="entry name" value="PEPTIDASE S8"/>
    <property type="match status" value="1"/>
</dbReference>
<evidence type="ECO:0000313" key="34">
    <source>
        <dbReference type="EMBL" id="CAG9804735.1"/>
    </source>
</evidence>
<evidence type="ECO:0000256" key="13">
    <source>
        <dbReference type="ARBA" id="ARBA00022825"/>
    </source>
</evidence>
<evidence type="ECO:0000256" key="8">
    <source>
        <dbReference type="ARBA" id="ARBA00022692"/>
    </source>
</evidence>
<keyword evidence="19" id="KW-0865">Zymogen</keyword>
<dbReference type="InterPro" id="IPR057060">
    <property type="entry name" value="MBTPS1_3rd"/>
</dbReference>
<keyword evidence="13 27" id="KW-0720">Serine protease</keyword>
<evidence type="ECO:0000256" key="1">
    <source>
        <dbReference type="ARBA" id="ARBA00001913"/>
    </source>
</evidence>
<evidence type="ECO:0000256" key="14">
    <source>
        <dbReference type="ARBA" id="ARBA00022837"/>
    </source>
</evidence>
<dbReference type="PANTHER" id="PTHR43806:SF7">
    <property type="entry name" value="MEMBRANE-BOUND TRANSCRIPTION FACTOR SITE-1 PROTEASE"/>
    <property type="match status" value="1"/>
</dbReference>
<dbReference type="Proteomes" id="UP001153620">
    <property type="component" value="Chromosome 2"/>
</dbReference>
<dbReference type="PROSITE" id="PS00138">
    <property type="entry name" value="SUBTILASE_SER"/>
    <property type="match status" value="1"/>
</dbReference>
<gene>
    <name evidence="34" type="ORF">CHIRRI_LOCUS7614</name>
</gene>
<keyword evidence="15" id="KW-1133">Transmembrane helix</keyword>
<feature type="signal peptide" evidence="29">
    <location>
        <begin position="1"/>
        <end position="21"/>
    </location>
</feature>
<comment type="cofactor">
    <cofactor evidence="1">
        <name>Ca(2+)</name>
        <dbReference type="ChEBI" id="CHEBI:29108"/>
    </cofactor>
</comment>
<feature type="domain" description="Membrane-bound transcription factor site-1 protease-like N-terminal" evidence="31">
    <location>
        <begin position="53"/>
        <end position="133"/>
    </location>
</feature>
<keyword evidence="22" id="KW-0753">Steroid metabolism</keyword>
<dbReference type="Pfam" id="PF23094">
    <property type="entry name" value="MBTPS1_3rd"/>
    <property type="match status" value="1"/>
</dbReference>
<evidence type="ECO:0000256" key="22">
    <source>
        <dbReference type="ARBA" id="ARBA00023221"/>
    </source>
</evidence>
<evidence type="ECO:0000256" key="28">
    <source>
        <dbReference type="SAM" id="MobiDB-lite"/>
    </source>
</evidence>
<evidence type="ECO:0000256" key="12">
    <source>
        <dbReference type="ARBA" id="ARBA00022824"/>
    </source>
</evidence>
<evidence type="ECO:0000256" key="23">
    <source>
        <dbReference type="ARBA" id="ARBA00050826"/>
    </source>
</evidence>
<dbReference type="CDD" id="cd07479">
    <property type="entry name" value="Peptidases_S8_SKI-1_like"/>
    <property type="match status" value="1"/>
</dbReference>
<dbReference type="PROSITE" id="PS00137">
    <property type="entry name" value="SUBTILASE_HIS"/>
    <property type="match status" value="1"/>
</dbReference>
<dbReference type="Pfam" id="PF00082">
    <property type="entry name" value="Peptidase_S8"/>
    <property type="match status" value="1"/>
</dbReference>
<feature type="active site" description="Charge relay system" evidence="27">
    <location>
        <position position="450"/>
    </location>
</feature>
<keyword evidence="10 27" id="KW-0378">Hydrolase</keyword>
<keyword evidence="17" id="KW-0443">Lipid metabolism</keyword>
<evidence type="ECO:0000259" key="31">
    <source>
        <dbReference type="Pfam" id="PF23001"/>
    </source>
</evidence>
<reference evidence="34" key="1">
    <citation type="submission" date="2022-01" db="EMBL/GenBank/DDBJ databases">
        <authorList>
            <person name="King R."/>
        </authorList>
    </citation>
    <scope>NUCLEOTIDE SEQUENCE</scope>
</reference>
<feature type="region of interest" description="Disordered" evidence="28">
    <location>
        <begin position="196"/>
        <end position="217"/>
    </location>
</feature>
<keyword evidence="35" id="KW-1185">Reference proteome</keyword>
<organism evidence="34 35">
    <name type="scientific">Chironomus riparius</name>
    <dbReference type="NCBI Taxonomy" id="315576"/>
    <lineage>
        <taxon>Eukaryota</taxon>
        <taxon>Metazoa</taxon>
        <taxon>Ecdysozoa</taxon>
        <taxon>Arthropoda</taxon>
        <taxon>Hexapoda</taxon>
        <taxon>Insecta</taxon>
        <taxon>Pterygota</taxon>
        <taxon>Neoptera</taxon>
        <taxon>Endopterygota</taxon>
        <taxon>Diptera</taxon>
        <taxon>Nematocera</taxon>
        <taxon>Chironomoidea</taxon>
        <taxon>Chironomidae</taxon>
        <taxon>Chironominae</taxon>
        <taxon>Chironomus</taxon>
    </lineage>
</organism>
<evidence type="ECO:0000256" key="7">
    <source>
        <dbReference type="ARBA" id="ARBA00022670"/>
    </source>
</evidence>
<evidence type="ECO:0000256" key="27">
    <source>
        <dbReference type="PROSITE-ProRule" id="PRU01240"/>
    </source>
</evidence>
<keyword evidence="16" id="KW-0333">Golgi apparatus</keyword>
<reference evidence="34" key="2">
    <citation type="submission" date="2022-10" db="EMBL/GenBank/DDBJ databases">
        <authorList>
            <consortium name="ENA_rothamsted_submissions"/>
            <consortium name="culmorum"/>
            <person name="King R."/>
        </authorList>
    </citation>
    <scope>NUCLEOTIDE SEQUENCE</scope>
</reference>
<dbReference type="FunFam" id="3.40.50.200:FF:000008">
    <property type="entry name" value="Membrane-bound transcription factor site-1 protease preproprotein"/>
    <property type="match status" value="1"/>
</dbReference>
<keyword evidence="6" id="KW-0597">Phosphoprotein</keyword>
<keyword evidence="14" id="KW-0106">Calcium</keyword>
<feature type="domain" description="Peptidase S8/S53" evidence="30">
    <location>
        <begin position="245"/>
        <end position="501"/>
    </location>
</feature>
<evidence type="ECO:0000256" key="10">
    <source>
        <dbReference type="ARBA" id="ARBA00022801"/>
    </source>
</evidence>
<dbReference type="AlphaFoldDB" id="A0A9N9RX41"/>
<keyword evidence="5" id="KW-0153">Cholesterol metabolism</keyword>
<feature type="chain" id="PRO_5040158910" description="Membrane-bound transcription factor site-1 protease" evidence="29">
    <location>
        <begin position="22"/>
        <end position="1011"/>
    </location>
</feature>
<feature type="compositionally biased region" description="Low complexity" evidence="28">
    <location>
        <begin position="197"/>
        <end position="208"/>
    </location>
</feature>
<dbReference type="InterPro" id="IPR034185">
    <property type="entry name" value="Site-1_peptidase_cat_dom"/>
</dbReference>
<evidence type="ECO:0000256" key="29">
    <source>
        <dbReference type="SAM" id="SignalP"/>
    </source>
</evidence>
<dbReference type="InterPro" id="IPR015500">
    <property type="entry name" value="Peptidase_S8_subtilisin-rel"/>
</dbReference>
<evidence type="ECO:0000259" key="30">
    <source>
        <dbReference type="Pfam" id="PF00082"/>
    </source>
</evidence>
<evidence type="ECO:0000256" key="6">
    <source>
        <dbReference type="ARBA" id="ARBA00022553"/>
    </source>
</evidence>
<dbReference type="PROSITE" id="PS51892">
    <property type="entry name" value="SUBTILASE"/>
    <property type="match status" value="1"/>
</dbReference>
<evidence type="ECO:0000256" key="21">
    <source>
        <dbReference type="ARBA" id="ARBA00023180"/>
    </source>
</evidence>